<gene>
    <name evidence="8" type="ORF">AKN88_01320</name>
    <name evidence="9" type="ORF">HX099_05630</name>
</gene>
<dbReference type="SUPFAM" id="SSF54373">
    <property type="entry name" value="FAD-linked reductases, C-terminal domain"/>
    <property type="match status" value="1"/>
</dbReference>
<dbReference type="EMBL" id="CP012365">
    <property type="protein sequence ID" value="AKX60519.1"/>
    <property type="molecule type" value="Genomic_DNA"/>
</dbReference>
<evidence type="ECO:0000259" key="7">
    <source>
        <dbReference type="Pfam" id="PF01593"/>
    </source>
</evidence>
<dbReference type="GO" id="GO:0009851">
    <property type="term" value="P:auxin biosynthetic process"/>
    <property type="evidence" value="ECO:0007669"/>
    <property type="project" value="UniProtKB-KW"/>
</dbReference>
<comment type="pathway">
    <text evidence="1">Plant hormone metabolism; auxin biosynthesis.</text>
</comment>
<dbReference type="Proteomes" id="UP000063953">
    <property type="component" value="Chromosome"/>
</dbReference>
<accession>A0A0K1XGY5</accession>
<dbReference type="Gene3D" id="3.50.50.60">
    <property type="entry name" value="FAD/NAD(P)-binding domain"/>
    <property type="match status" value="1"/>
</dbReference>
<dbReference type="InterPro" id="IPR002937">
    <property type="entry name" value="Amino_oxidase"/>
</dbReference>
<dbReference type="Gene3D" id="3.90.660.10">
    <property type="match status" value="1"/>
</dbReference>
<evidence type="ECO:0000256" key="4">
    <source>
        <dbReference type="ARBA" id="ARBA00017871"/>
    </source>
</evidence>
<reference evidence="8 10" key="1">
    <citation type="journal article" date="2015" name="Genome Announc.">
        <title>Genome Sequences of Oblitimonas alkaliphila gen. nov. sp. nov. (Proposed), a Novel Bacterium of the Pseudomonadaceae Family.</title>
        <authorList>
            <person name="Lauer A.C."/>
            <person name="Nicholson A.C."/>
            <person name="Humrighouse B.W."/>
            <person name="Emery B."/>
            <person name="Drobish A."/>
            <person name="Juieng P."/>
            <person name="Loparev V."/>
            <person name="McQuiston J.R."/>
        </authorList>
    </citation>
    <scope>NUCLEOTIDE SEQUENCE [LARGE SCALE GENOMIC DNA]</scope>
    <source>
        <strain evidence="8 10">E5571</strain>
    </source>
</reference>
<dbReference type="PATRIC" id="fig|1698449.3.peg.264"/>
<name>A0A0K1XGY5_9GAMM</name>
<evidence type="ECO:0000313" key="9">
    <source>
        <dbReference type="EMBL" id="MDM1696143.1"/>
    </source>
</evidence>
<dbReference type="Pfam" id="PF01593">
    <property type="entry name" value="Amino_oxidase"/>
    <property type="match status" value="1"/>
</dbReference>
<proteinExistence type="inferred from homology"/>
<reference evidence="9" key="3">
    <citation type="journal article" date="2022" name="Sci. Total Environ.">
        <title>Prevalence, transmission, and molecular epidemiology of tet(X)-positive bacteria among humans, animals, and environmental niches in China: An epidemiological, and genomic-based study.</title>
        <authorList>
            <person name="Dong N."/>
            <person name="Zeng Y."/>
            <person name="Cai C."/>
            <person name="Sun C."/>
            <person name="Lu J."/>
            <person name="Liu C."/>
            <person name="Zhou H."/>
            <person name="Sun Q."/>
            <person name="Shu L."/>
            <person name="Wang H."/>
            <person name="Wang Y."/>
            <person name="Wang S."/>
            <person name="Wu C."/>
            <person name="Chan E.W."/>
            <person name="Chen G."/>
            <person name="Shen Z."/>
            <person name="Chen S."/>
            <person name="Zhang R."/>
        </authorList>
    </citation>
    <scope>NUCLEOTIDE SEQUENCE</scope>
    <source>
        <strain evidence="9">DF46-2-2</strain>
    </source>
</reference>
<feature type="domain" description="Amine oxidase" evidence="7">
    <location>
        <begin position="39"/>
        <end position="494"/>
    </location>
</feature>
<dbReference type="PANTHER" id="PTHR10742">
    <property type="entry name" value="FLAVIN MONOAMINE OXIDASE"/>
    <property type="match status" value="1"/>
</dbReference>
<dbReference type="SUPFAM" id="SSF51905">
    <property type="entry name" value="FAD/NAD(P)-binding domain"/>
    <property type="match status" value="1"/>
</dbReference>
<evidence type="ECO:0000256" key="3">
    <source>
        <dbReference type="ARBA" id="ARBA00012535"/>
    </source>
</evidence>
<dbReference type="GO" id="GO:0050361">
    <property type="term" value="F:tryptophan 2-monooxygenase activity"/>
    <property type="evidence" value="ECO:0007669"/>
    <property type="project" value="UniProtKB-EC"/>
</dbReference>
<dbReference type="EC" id="1.13.12.3" evidence="3"/>
<keyword evidence="10" id="KW-1185">Reference proteome</keyword>
<keyword evidence="5" id="KW-0073">Auxin biosynthesis</keyword>
<comment type="catalytic activity">
    <reaction evidence="6">
        <text>L-tryptophan + O2 = indole-3-acetamide + CO2 + H2O</text>
        <dbReference type="Rhea" id="RHEA:16165"/>
        <dbReference type="ChEBI" id="CHEBI:15377"/>
        <dbReference type="ChEBI" id="CHEBI:15379"/>
        <dbReference type="ChEBI" id="CHEBI:16031"/>
        <dbReference type="ChEBI" id="CHEBI:16526"/>
        <dbReference type="ChEBI" id="CHEBI:57912"/>
        <dbReference type="EC" id="1.13.12.3"/>
    </reaction>
</comment>
<evidence type="ECO:0000256" key="5">
    <source>
        <dbReference type="ARBA" id="ARBA00023070"/>
    </source>
</evidence>
<dbReference type="AlphaFoldDB" id="A0A0K1XGY5"/>
<evidence type="ECO:0000256" key="6">
    <source>
        <dbReference type="ARBA" id="ARBA00047321"/>
    </source>
</evidence>
<dbReference type="STRING" id="1697053.AKN87_03440"/>
<evidence type="ECO:0000313" key="8">
    <source>
        <dbReference type="EMBL" id="AKX60519.1"/>
    </source>
</evidence>
<organism evidence="8 10">
    <name type="scientific">Thiopseudomonas alkaliphila</name>
    <dbReference type="NCBI Taxonomy" id="1697053"/>
    <lineage>
        <taxon>Bacteria</taxon>
        <taxon>Pseudomonadati</taxon>
        <taxon>Pseudomonadota</taxon>
        <taxon>Gammaproteobacteria</taxon>
        <taxon>Pseudomonadales</taxon>
        <taxon>Pseudomonadaceae</taxon>
        <taxon>Thiopseudomonas</taxon>
    </lineage>
</organism>
<dbReference type="Proteomes" id="UP001173465">
    <property type="component" value="Unassembled WGS sequence"/>
</dbReference>
<sequence>MYQAMTTLGFASESSFDGENYEISGAPKGASVLVLGAGVAGMTAAYELRKAGYKVKILEYNAKAGGRCWTLRGGDKFTELGGATQECKFDKGLYLNPGPWRIPYHHYAVLHYCKKFDVKLEVFNQINHNAYFHDTKAFGGKPKRYREVQGDFQGHIAELLAKCVNQKALDDALTKEDSERLLTAMRQWGSLNGQDKYVKSLEASLMRGYEVMPGGGLMPEEQYSEPMAGVELLNSSLWQHLNTGHAFEYQSTIFQPVGGMDMIAKAFEKEVGSLIRYSSKVTKIQQDDKGVTVSYVDSQNPGDTLTETADWCVCTIPLSILGQIPANFSNKMKNAIRAVPYDASLKVGLQFKRRFWEEDDQIYGGVSYTNMPIELISYPSTDYFAKKGVLLGAYMWGANAYEFTAMQPEMRIQKVLDYGSKIHPQYKDEFENGIAVGWHRVPWTNGCYGLWTPESRKEHYQNLCEIDGRIVLAGEHASHIPAWLEGAILSSLDAIKRLHTHAVSTQNKSA</sequence>
<dbReference type="InterPro" id="IPR050281">
    <property type="entry name" value="Flavin_monoamine_oxidase"/>
</dbReference>
<evidence type="ECO:0000256" key="1">
    <source>
        <dbReference type="ARBA" id="ARBA00004814"/>
    </source>
</evidence>
<comment type="similarity">
    <text evidence="2">Belongs to the tryptophan 2-monooxygenase family.</text>
</comment>
<dbReference type="InterPro" id="IPR036188">
    <property type="entry name" value="FAD/NAD-bd_sf"/>
</dbReference>
<reference evidence="9" key="2">
    <citation type="submission" date="2020-06" db="EMBL/GenBank/DDBJ databases">
        <authorList>
            <person name="Dong N."/>
        </authorList>
    </citation>
    <scope>NUCLEOTIDE SEQUENCE</scope>
    <source>
        <strain evidence="9">DF46-2-2</strain>
    </source>
</reference>
<dbReference type="Gene3D" id="1.20.1440.240">
    <property type="match status" value="1"/>
</dbReference>
<dbReference type="PANTHER" id="PTHR10742:SF410">
    <property type="entry name" value="LYSINE-SPECIFIC HISTONE DEMETHYLASE 2"/>
    <property type="match status" value="1"/>
</dbReference>
<protein>
    <recommendedName>
        <fullName evidence="4">Tryptophan 2-monooxygenase</fullName>
        <ecNumber evidence="3">1.13.12.3</ecNumber>
    </recommendedName>
</protein>
<evidence type="ECO:0000313" key="10">
    <source>
        <dbReference type="Proteomes" id="UP000063953"/>
    </source>
</evidence>
<dbReference type="EMBL" id="JACANB010000003">
    <property type="protein sequence ID" value="MDM1696143.1"/>
    <property type="molecule type" value="Genomic_DNA"/>
</dbReference>
<evidence type="ECO:0000256" key="2">
    <source>
        <dbReference type="ARBA" id="ARBA00005833"/>
    </source>
</evidence>